<evidence type="ECO:0000313" key="5">
    <source>
        <dbReference type="Proteomes" id="UP001201812"/>
    </source>
</evidence>
<dbReference type="GO" id="GO:0003682">
    <property type="term" value="F:chromatin binding"/>
    <property type="evidence" value="ECO:0007669"/>
    <property type="project" value="InterPro"/>
</dbReference>
<comment type="similarity">
    <text evidence="1">Belongs to the NKAP family.</text>
</comment>
<feature type="compositionally biased region" description="Basic residues" evidence="2">
    <location>
        <begin position="229"/>
        <end position="259"/>
    </location>
</feature>
<dbReference type="GO" id="GO:0005634">
    <property type="term" value="C:nucleus"/>
    <property type="evidence" value="ECO:0007669"/>
    <property type="project" value="TreeGrafter"/>
</dbReference>
<keyword evidence="5" id="KW-1185">Reference proteome</keyword>
<evidence type="ECO:0000313" key="4">
    <source>
        <dbReference type="EMBL" id="KAI1712117.1"/>
    </source>
</evidence>
<proteinExistence type="inferred from homology"/>
<feature type="region of interest" description="Disordered" evidence="2">
    <location>
        <begin position="176"/>
        <end position="306"/>
    </location>
</feature>
<dbReference type="AlphaFoldDB" id="A0AAD4MZ20"/>
<feature type="compositionally biased region" description="Acidic residues" evidence="2">
    <location>
        <begin position="1"/>
        <end position="12"/>
    </location>
</feature>
<sequence>MDNDQEDMDVEESGQASSDIDLDEGGEASLNPEKNFIHTNDRLRFHSETPSSESDKEEEQMGTNGTKSNGVKPVTMNGDASPIQQKRSRSRSVEKKRRSPPRPNIRERSEEYAFDDEKNSKPSTSVPTKNPREEEYWRSRRIDRERICSRGIRRIWGHSPSHGDLEEVFNLHEEAERKAALDPNVFTDVTKKRDSRSRSKKRKRERSSERHRRSVSSEGSVSSRSESSKHKKSKKKHKKEGKKKKEKHKKEKKRKRHHSKSENKGSSEEEWVELTKELREKEAQKTRDEEAMIIGPQIPEHLLQRSNSPAYDGKLAAEERKNMLRGEAAAMAAYAAQGKRIPRRGEIGLSSSEISEFEKVGYVMSGTRHKSMEATRLRKENQILTAEEKRLLNTFTQEQRKQKEETVFKQFQELISSKKSKS</sequence>
<dbReference type="GO" id="GO:0010468">
    <property type="term" value="P:regulation of gene expression"/>
    <property type="evidence" value="ECO:0007669"/>
    <property type="project" value="TreeGrafter"/>
</dbReference>
<evidence type="ECO:0000256" key="1">
    <source>
        <dbReference type="ARBA" id="ARBA00009313"/>
    </source>
</evidence>
<feature type="compositionally biased region" description="Basic and acidic residues" evidence="2">
    <location>
        <begin position="35"/>
        <end position="47"/>
    </location>
</feature>
<feature type="region of interest" description="Disordered" evidence="2">
    <location>
        <begin position="1"/>
        <end position="143"/>
    </location>
</feature>
<organism evidence="4 5">
    <name type="scientific">Ditylenchus destructor</name>
    <dbReference type="NCBI Taxonomy" id="166010"/>
    <lineage>
        <taxon>Eukaryota</taxon>
        <taxon>Metazoa</taxon>
        <taxon>Ecdysozoa</taxon>
        <taxon>Nematoda</taxon>
        <taxon>Chromadorea</taxon>
        <taxon>Rhabditida</taxon>
        <taxon>Tylenchina</taxon>
        <taxon>Tylenchomorpha</taxon>
        <taxon>Sphaerularioidea</taxon>
        <taxon>Anguinidae</taxon>
        <taxon>Anguininae</taxon>
        <taxon>Ditylenchus</taxon>
    </lineage>
</organism>
<feature type="domain" description="NF-kappa-B-activating protein C-terminal" evidence="3">
    <location>
        <begin position="320"/>
        <end position="416"/>
    </location>
</feature>
<comment type="caution">
    <text evidence="4">The sequence shown here is derived from an EMBL/GenBank/DDBJ whole genome shotgun (WGS) entry which is preliminary data.</text>
</comment>
<feature type="compositionally biased region" description="Basic and acidic residues" evidence="2">
    <location>
        <begin position="130"/>
        <end position="143"/>
    </location>
</feature>
<gene>
    <name evidence="4" type="ORF">DdX_09659</name>
</gene>
<dbReference type="Proteomes" id="UP001201812">
    <property type="component" value="Unassembled WGS sequence"/>
</dbReference>
<feature type="compositionally biased region" description="Low complexity" evidence="2">
    <location>
        <begin position="216"/>
        <end position="225"/>
    </location>
</feature>
<evidence type="ECO:0000256" key="2">
    <source>
        <dbReference type="SAM" id="MobiDB-lite"/>
    </source>
</evidence>
<dbReference type="PANTHER" id="PTHR13087:SF0">
    <property type="entry name" value="NFKB ACTIVATING PROTEIN LIKE"/>
    <property type="match status" value="1"/>
</dbReference>
<feature type="compositionally biased region" description="Basic and acidic residues" evidence="2">
    <location>
        <begin position="260"/>
        <end position="290"/>
    </location>
</feature>
<reference evidence="4" key="1">
    <citation type="submission" date="2022-01" db="EMBL/GenBank/DDBJ databases">
        <title>Genome Sequence Resource for Two Populations of Ditylenchus destructor, the Migratory Endoparasitic Phytonematode.</title>
        <authorList>
            <person name="Zhang H."/>
            <person name="Lin R."/>
            <person name="Xie B."/>
        </authorList>
    </citation>
    <scope>NUCLEOTIDE SEQUENCE</scope>
    <source>
        <strain evidence="4">BazhouSP</strain>
    </source>
</reference>
<feature type="compositionally biased region" description="Basic residues" evidence="2">
    <location>
        <begin position="86"/>
        <end position="100"/>
    </location>
</feature>
<dbReference type="PANTHER" id="PTHR13087">
    <property type="entry name" value="NF-KAPPA B ACTIVATING PROTEIN"/>
    <property type="match status" value="1"/>
</dbReference>
<dbReference type="InterPro" id="IPR009269">
    <property type="entry name" value="NKAP_C"/>
</dbReference>
<accession>A0AAD4MZ20</accession>
<protein>
    <submittedName>
        <fullName evidence="4">Ras-induced vulval development antagonist domain-containing protein</fullName>
    </submittedName>
</protein>
<feature type="compositionally biased region" description="Basic residues" evidence="2">
    <location>
        <begin position="193"/>
        <end position="214"/>
    </location>
</feature>
<dbReference type="EMBL" id="JAKKPZ010000019">
    <property type="protein sequence ID" value="KAI1712117.1"/>
    <property type="molecule type" value="Genomic_DNA"/>
</dbReference>
<name>A0AAD4MZ20_9BILA</name>
<dbReference type="InterPro" id="IPR040466">
    <property type="entry name" value="NKAP"/>
</dbReference>
<feature type="compositionally biased region" description="Basic and acidic residues" evidence="2">
    <location>
        <begin position="104"/>
        <end position="120"/>
    </location>
</feature>
<dbReference type="Pfam" id="PF06047">
    <property type="entry name" value="Nkap_C"/>
    <property type="match status" value="1"/>
</dbReference>
<evidence type="ECO:0000259" key="3">
    <source>
        <dbReference type="Pfam" id="PF06047"/>
    </source>
</evidence>